<proteinExistence type="predicted"/>
<dbReference type="Proteomes" id="UP000059188">
    <property type="component" value="Unassembled WGS sequence"/>
</dbReference>
<feature type="region of interest" description="Disordered" evidence="1">
    <location>
        <begin position="211"/>
        <end position="235"/>
    </location>
</feature>
<dbReference type="GO" id="GO:0008757">
    <property type="term" value="F:S-adenosylmethionine-dependent methyltransferase activity"/>
    <property type="evidence" value="ECO:0007669"/>
    <property type="project" value="UniProtKB-ARBA"/>
</dbReference>
<organism evidence="2 3">
    <name type="scientific">Thanatephorus cucumeris (strain AG1-IB / isolate 7/3/14)</name>
    <name type="common">Lettuce bottom rot fungus</name>
    <name type="synonym">Rhizoctonia solani</name>
    <dbReference type="NCBI Taxonomy" id="1108050"/>
    <lineage>
        <taxon>Eukaryota</taxon>
        <taxon>Fungi</taxon>
        <taxon>Dikarya</taxon>
        <taxon>Basidiomycota</taxon>
        <taxon>Agaricomycotina</taxon>
        <taxon>Agaricomycetes</taxon>
        <taxon>Cantharellales</taxon>
        <taxon>Ceratobasidiaceae</taxon>
        <taxon>Rhizoctonia</taxon>
        <taxon>Rhizoctonia solani AG-1</taxon>
    </lineage>
</organism>
<keyword evidence="3" id="KW-1185">Reference proteome</keyword>
<dbReference type="Gene3D" id="3.40.50.150">
    <property type="entry name" value="Vaccinia Virus protein VP39"/>
    <property type="match status" value="1"/>
</dbReference>
<accession>A0A0B7F846</accession>
<protein>
    <recommendedName>
        <fullName evidence="4">Methyltransferase domain-containing protein</fullName>
    </recommendedName>
</protein>
<dbReference type="OrthoDB" id="194386at2759"/>
<dbReference type="SUPFAM" id="SSF53335">
    <property type="entry name" value="S-adenosyl-L-methionine-dependent methyltransferases"/>
    <property type="match status" value="1"/>
</dbReference>
<name>A0A0B7F846_THACB</name>
<evidence type="ECO:0008006" key="4">
    <source>
        <dbReference type="Google" id="ProtNLM"/>
    </source>
</evidence>
<evidence type="ECO:0000256" key="1">
    <source>
        <dbReference type="SAM" id="MobiDB-lite"/>
    </source>
</evidence>
<dbReference type="EMBL" id="LN679100">
    <property type="protein sequence ID" value="CEL52412.1"/>
    <property type="molecule type" value="Genomic_DNA"/>
</dbReference>
<dbReference type="PANTHER" id="PTHR14614:SF162">
    <property type="entry name" value="EXPRESSED PROTEIN"/>
    <property type="match status" value="1"/>
</dbReference>
<dbReference type="PANTHER" id="PTHR14614">
    <property type="entry name" value="HEPATOCELLULAR CARCINOMA-ASSOCIATED ANTIGEN"/>
    <property type="match status" value="1"/>
</dbReference>
<evidence type="ECO:0000313" key="3">
    <source>
        <dbReference type="Proteomes" id="UP000059188"/>
    </source>
</evidence>
<evidence type="ECO:0000313" key="2">
    <source>
        <dbReference type="EMBL" id="CEL52412.1"/>
    </source>
</evidence>
<sequence>MIVDRGRQDGRNLPNRARAINISALTRLITMPPILEPAHNTKHLPFLHIPFREHLFVLAQADDGASNGTALWLSGQVLAAYVASLPPPAKKPAHVIELGSGIGFTALVLASLGYHVLATDAHPSVISLLTQNIQRNSQNLPGSVQVRELDWCVPPERWDWSDPSSITSPRAYSDVVPRSFDLIVTADTLYVPHLTPHLLRTLDHIQALTPVARSSPPSSNSNQSEANNNHRPRRPTTLVALERRDPALIDSALALVPGSLTRIPHKKLSKALQGVGWNWDASDWEGVEIWKIKWNSK</sequence>
<reference evidence="2 3" key="1">
    <citation type="submission" date="2014-11" db="EMBL/GenBank/DDBJ databases">
        <authorList>
            <person name="Wibberg Daniel"/>
        </authorList>
    </citation>
    <scope>NUCLEOTIDE SEQUENCE [LARGE SCALE GENOMIC DNA]</scope>
    <source>
        <strain evidence="2">Rhizoctonia solani AG1-IB 7/3/14</strain>
    </source>
</reference>
<gene>
    <name evidence="2" type="ORF">RSOLAG1IB_00953</name>
</gene>
<dbReference type="Pfam" id="PF10294">
    <property type="entry name" value="Methyltransf_16"/>
    <property type="match status" value="1"/>
</dbReference>
<dbReference type="GO" id="GO:0005737">
    <property type="term" value="C:cytoplasm"/>
    <property type="evidence" value="ECO:0007669"/>
    <property type="project" value="TreeGrafter"/>
</dbReference>
<dbReference type="AlphaFoldDB" id="A0A0B7F846"/>
<dbReference type="InterPro" id="IPR029063">
    <property type="entry name" value="SAM-dependent_MTases_sf"/>
</dbReference>
<dbReference type="CDD" id="cd02440">
    <property type="entry name" value="AdoMet_MTases"/>
    <property type="match status" value="1"/>
</dbReference>
<dbReference type="InterPro" id="IPR019410">
    <property type="entry name" value="Methyltransf_16"/>
</dbReference>
<dbReference type="STRING" id="1108050.A0A0B7F846"/>
<feature type="compositionally biased region" description="Low complexity" evidence="1">
    <location>
        <begin position="214"/>
        <end position="229"/>
    </location>
</feature>
<dbReference type="GO" id="GO:0005634">
    <property type="term" value="C:nucleus"/>
    <property type="evidence" value="ECO:0007669"/>
    <property type="project" value="TreeGrafter"/>
</dbReference>